<feature type="region of interest" description="Disordered" evidence="1">
    <location>
        <begin position="110"/>
        <end position="132"/>
    </location>
</feature>
<organism evidence="3 4">
    <name type="scientific">Streptomyces cellulosae</name>
    <dbReference type="NCBI Taxonomy" id="1968"/>
    <lineage>
        <taxon>Bacteria</taxon>
        <taxon>Bacillati</taxon>
        <taxon>Actinomycetota</taxon>
        <taxon>Actinomycetes</taxon>
        <taxon>Kitasatosporales</taxon>
        <taxon>Streptomycetaceae</taxon>
        <taxon>Streptomyces</taxon>
    </lineage>
</organism>
<reference evidence="3 4" key="1">
    <citation type="submission" date="2024-10" db="EMBL/GenBank/DDBJ databases">
        <title>The Natural Products Discovery Center: Release of the First 8490 Sequenced Strains for Exploring Actinobacteria Biosynthetic Diversity.</title>
        <authorList>
            <person name="Kalkreuter E."/>
            <person name="Kautsar S.A."/>
            <person name="Yang D."/>
            <person name="Bader C.D."/>
            <person name="Teijaro C.N."/>
            <person name="Fluegel L."/>
            <person name="Davis C.M."/>
            <person name="Simpson J.R."/>
            <person name="Lauterbach L."/>
            <person name="Steele A.D."/>
            <person name="Gui C."/>
            <person name="Meng S."/>
            <person name="Li G."/>
            <person name="Viehrig K."/>
            <person name="Ye F."/>
            <person name="Su P."/>
            <person name="Kiefer A.F."/>
            <person name="Nichols A."/>
            <person name="Cepeda A.J."/>
            <person name="Yan W."/>
            <person name="Fan B."/>
            <person name="Jiang Y."/>
            <person name="Adhikari A."/>
            <person name="Zheng C.-J."/>
            <person name="Schuster L."/>
            <person name="Cowan T.M."/>
            <person name="Smanski M.J."/>
            <person name="Chevrette M.G."/>
            <person name="De Carvalho L.P.S."/>
            <person name="Shen B."/>
        </authorList>
    </citation>
    <scope>NUCLEOTIDE SEQUENCE [LARGE SCALE GENOMIC DNA]</scope>
    <source>
        <strain evidence="3 4">NPDC051599</strain>
    </source>
</reference>
<evidence type="ECO:0000313" key="4">
    <source>
        <dbReference type="Proteomes" id="UP001612415"/>
    </source>
</evidence>
<feature type="domain" description="SHSP" evidence="2">
    <location>
        <begin position="51"/>
        <end position="110"/>
    </location>
</feature>
<dbReference type="SUPFAM" id="SSF49764">
    <property type="entry name" value="HSP20-like chaperones"/>
    <property type="match status" value="1"/>
</dbReference>
<dbReference type="CDD" id="cd06464">
    <property type="entry name" value="ACD_sHsps-like"/>
    <property type="match status" value="1"/>
</dbReference>
<comment type="caution">
    <text evidence="3">The sequence shown here is derived from an EMBL/GenBank/DDBJ whole genome shotgun (WGS) entry which is preliminary data.</text>
</comment>
<accession>A0ABW7YHK3</accession>
<keyword evidence="4" id="KW-1185">Reference proteome</keyword>
<gene>
    <name evidence="3" type="ORF">ACIA8P_46220</name>
</gene>
<evidence type="ECO:0000313" key="3">
    <source>
        <dbReference type="EMBL" id="MFI5681884.1"/>
    </source>
</evidence>
<feature type="region of interest" description="Disordered" evidence="1">
    <location>
        <begin position="1"/>
        <end position="56"/>
    </location>
</feature>
<dbReference type="Proteomes" id="UP001612415">
    <property type="component" value="Unassembled WGS sequence"/>
</dbReference>
<dbReference type="InterPro" id="IPR008978">
    <property type="entry name" value="HSP20-like_chaperone"/>
</dbReference>
<dbReference type="InterPro" id="IPR002068">
    <property type="entry name" value="A-crystallin/Hsp20_dom"/>
</dbReference>
<proteinExistence type="predicted"/>
<sequence length="174" mass="18730">MVARAPPGIGRSPCRASTPLPRREPGHAAICLPEAHRDGRPGTGHQRRVQGTRAHRHVRRFTRRTGRFEYRAVLPGEINAERAEATLSEGVLSIKVAKAEAAKPRHIEITAGQESGTSSVAGGRETDTSSAEGWVARSPGAVQFQGCSGRGNHPCGGRCPPVRLTERCGFRQRT</sequence>
<name>A0ABW7YHK3_STRCE</name>
<dbReference type="Pfam" id="PF00011">
    <property type="entry name" value="HSP20"/>
    <property type="match status" value="1"/>
</dbReference>
<dbReference type="Gene3D" id="2.60.40.790">
    <property type="match status" value="1"/>
</dbReference>
<dbReference type="EMBL" id="JBITDC010000035">
    <property type="protein sequence ID" value="MFI5681884.1"/>
    <property type="molecule type" value="Genomic_DNA"/>
</dbReference>
<protein>
    <submittedName>
        <fullName evidence="3">Hsp20 family protein</fullName>
    </submittedName>
</protein>
<evidence type="ECO:0000259" key="2">
    <source>
        <dbReference type="Pfam" id="PF00011"/>
    </source>
</evidence>
<feature type="compositionally biased region" description="Basic residues" evidence="1">
    <location>
        <begin position="45"/>
        <end position="56"/>
    </location>
</feature>
<evidence type="ECO:0000256" key="1">
    <source>
        <dbReference type="SAM" id="MobiDB-lite"/>
    </source>
</evidence>
<dbReference type="RefSeq" id="WP_398662923.1">
    <property type="nucleotide sequence ID" value="NZ_JBITDC010000035.1"/>
</dbReference>